<proteinExistence type="predicted"/>
<dbReference type="OrthoDB" id="4719869at2"/>
<evidence type="ECO:0000313" key="1">
    <source>
        <dbReference type="EMBL" id="TDP98152.1"/>
    </source>
</evidence>
<dbReference type="RefSeq" id="WP_133851244.1">
    <property type="nucleotide sequence ID" value="NZ_SNXZ01000003.1"/>
</dbReference>
<dbReference type="Proteomes" id="UP000295444">
    <property type="component" value="Unassembled WGS sequence"/>
</dbReference>
<reference evidence="1 2" key="1">
    <citation type="submission" date="2019-03" db="EMBL/GenBank/DDBJ databases">
        <title>Genomic Encyclopedia of Type Strains, Phase IV (KMG-IV): sequencing the most valuable type-strain genomes for metagenomic binning, comparative biology and taxonomic classification.</title>
        <authorList>
            <person name="Goeker M."/>
        </authorList>
    </citation>
    <scope>NUCLEOTIDE SEQUENCE [LARGE SCALE GENOMIC DNA]</scope>
    <source>
        <strain evidence="1 2">DSM 45361</strain>
    </source>
</reference>
<sequence length="316" mass="35029">MITAFAELQRLGHFGPEALRLVQGLMSEEMRRFPAIEPAAGWQRADVEDLVQDFLEQRFAALTTMLLTTARNDESMGRLLRRSIRNWLIDRARKTGTGRVRQLLERVLGESTEFEQVPPGQPGAGQWRLARTSSEPWSGDHRELIRAADAVRDIRIGPWSSTTRRAPVAARDSLIAVARAVLSAAGGSVEIAQLTHVFLMRFPVALDWAVVPLDAGETERHADVRTPEEQSIAECDEIDSAGGAAEIAGMLTPQERALVPHLDDVEAAQRVLSCRRSSAYHQMKRLREKLTQLAGVGDDRHAVILEVIRLCPPPSD</sequence>
<gene>
    <name evidence="1" type="ORF">EV186_1031132</name>
</gene>
<evidence type="ECO:0000313" key="2">
    <source>
        <dbReference type="Proteomes" id="UP000295444"/>
    </source>
</evidence>
<protein>
    <submittedName>
        <fullName evidence="1">Uncharacterized protein</fullName>
    </submittedName>
</protein>
<keyword evidence="2" id="KW-1185">Reference proteome</keyword>
<organism evidence="1 2">
    <name type="scientific">Labedaea rhizosphaerae</name>
    <dbReference type="NCBI Taxonomy" id="598644"/>
    <lineage>
        <taxon>Bacteria</taxon>
        <taxon>Bacillati</taxon>
        <taxon>Actinomycetota</taxon>
        <taxon>Actinomycetes</taxon>
        <taxon>Pseudonocardiales</taxon>
        <taxon>Pseudonocardiaceae</taxon>
        <taxon>Labedaea</taxon>
    </lineage>
</organism>
<accession>A0A4R6SE31</accession>
<dbReference type="EMBL" id="SNXZ01000003">
    <property type="protein sequence ID" value="TDP98152.1"/>
    <property type="molecule type" value="Genomic_DNA"/>
</dbReference>
<dbReference type="AlphaFoldDB" id="A0A4R6SE31"/>
<comment type="caution">
    <text evidence="1">The sequence shown here is derived from an EMBL/GenBank/DDBJ whole genome shotgun (WGS) entry which is preliminary data.</text>
</comment>
<name>A0A4R6SE31_LABRH</name>